<organism evidence="2 3">
    <name type="scientific">Papaver atlanticum</name>
    <dbReference type="NCBI Taxonomy" id="357466"/>
    <lineage>
        <taxon>Eukaryota</taxon>
        <taxon>Viridiplantae</taxon>
        <taxon>Streptophyta</taxon>
        <taxon>Embryophyta</taxon>
        <taxon>Tracheophyta</taxon>
        <taxon>Spermatophyta</taxon>
        <taxon>Magnoliopsida</taxon>
        <taxon>Ranunculales</taxon>
        <taxon>Papaveraceae</taxon>
        <taxon>Papaveroideae</taxon>
        <taxon>Papaver</taxon>
    </lineage>
</organism>
<dbReference type="Proteomes" id="UP001202328">
    <property type="component" value="Unassembled WGS sequence"/>
</dbReference>
<gene>
    <name evidence="2" type="ORF">MKW98_009752</name>
</gene>
<comment type="caution">
    <text evidence="2">The sequence shown here is derived from an EMBL/GenBank/DDBJ whole genome shotgun (WGS) entry which is preliminary data.</text>
</comment>
<dbReference type="EMBL" id="JAJJMB010008202">
    <property type="protein sequence ID" value="KAI3925102.1"/>
    <property type="molecule type" value="Genomic_DNA"/>
</dbReference>
<feature type="chain" id="PRO_5042134216" evidence="1">
    <location>
        <begin position="25"/>
        <end position="76"/>
    </location>
</feature>
<feature type="signal peptide" evidence="1">
    <location>
        <begin position="1"/>
        <end position="24"/>
    </location>
</feature>
<sequence>MAKFSMFLSFFLFVLIAMTTSSSGRMILEEVAAVNKCPKPDCSLIQCVPFSCVQVVLKCPNGQYAPCCSCPKCCPV</sequence>
<keyword evidence="1" id="KW-0732">Signal</keyword>
<evidence type="ECO:0000256" key="1">
    <source>
        <dbReference type="SAM" id="SignalP"/>
    </source>
</evidence>
<protein>
    <submittedName>
        <fullName evidence="2">Uncharacterized protein</fullName>
    </submittedName>
</protein>
<accession>A0AAD4SX39</accession>
<evidence type="ECO:0000313" key="2">
    <source>
        <dbReference type="EMBL" id="KAI3925102.1"/>
    </source>
</evidence>
<proteinExistence type="predicted"/>
<keyword evidence="3" id="KW-1185">Reference proteome</keyword>
<dbReference type="AlphaFoldDB" id="A0AAD4SX39"/>
<evidence type="ECO:0000313" key="3">
    <source>
        <dbReference type="Proteomes" id="UP001202328"/>
    </source>
</evidence>
<reference evidence="2" key="1">
    <citation type="submission" date="2022-04" db="EMBL/GenBank/DDBJ databases">
        <title>A functionally conserved STORR gene fusion in Papaver species that diverged 16.8 million years ago.</title>
        <authorList>
            <person name="Catania T."/>
        </authorList>
    </citation>
    <scope>NUCLEOTIDE SEQUENCE</scope>
    <source>
        <strain evidence="2">S-188037</strain>
    </source>
</reference>
<name>A0AAD4SX39_9MAGN</name>